<comment type="caution">
    <text evidence="1">The sequence shown here is derived from an EMBL/GenBank/DDBJ whole genome shotgun (WGS) entry which is preliminary data.</text>
</comment>
<gene>
    <name evidence="1" type="ORF">GOARA_088_00190</name>
</gene>
<dbReference type="Proteomes" id="UP000035088">
    <property type="component" value="Unassembled WGS sequence"/>
</dbReference>
<sequence>MSYSGTPTNVRSLEQRIRNLEGSEGLALRRRIGMALVVVGQMLPEGAIKGGSAMALRYGRGTRFTQDLDAARVQPLTRFRRDFEDSLSTGWAGFTGRLVEKRAPRPPAVPTAYVMQPFEVKLDYLGRPWCTVTFELGHNEIGDADEPEYQLASDLARLFTEVGLEAPSAVPVQRSDHQVAQKLHAVSSERSERAHDLVDLQLLDKGDDLDLGQVAATCVRLFSYRRQQAWPPVIVAGAQWGTLYTEAAQALDVLPTAEEAVEWVNEFIQRIDAAAS</sequence>
<evidence type="ECO:0000313" key="1">
    <source>
        <dbReference type="EMBL" id="GAB11756.1"/>
    </source>
</evidence>
<evidence type="ECO:0008006" key="3">
    <source>
        <dbReference type="Google" id="ProtNLM"/>
    </source>
</evidence>
<dbReference type="Pfam" id="PF08843">
    <property type="entry name" value="AbiEii"/>
    <property type="match status" value="1"/>
</dbReference>
<proteinExistence type="predicted"/>
<dbReference type="EMBL" id="BAEE01000088">
    <property type="protein sequence ID" value="GAB11756.1"/>
    <property type="molecule type" value="Genomic_DNA"/>
</dbReference>
<accession>G7H7D1</accession>
<reference evidence="1 2" key="1">
    <citation type="submission" date="2011-11" db="EMBL/GenBank/DDBJ databases">
        <title>Whole genome shotgun sequence of Gordonia araii NBRC 100433.</title>
        <authorList>
            <person name="Yoshida Y."/>
            <person name="Hosoyama A."/>
            <person name="Tsuchikane K."/>
            <person name="Katsumata H."/>
            <person name="Yamazaki S."/>
            <person name="Fujita N."/>
        </authorList>
    </citation>
    <scope>NUCLEOTIDE SEQUENCE [LARGE SCALE GENOMIC DNA]</scope>
    <source>
        <strain evidence="1 2">NBRC 100433</strain>
    </source>
</reference>
<protein>
    <recommendedName>
        <fullName evidence="3">Nucleotidyl transferase AbiEii/AbiGii toxin family protein</fullName>
    </recommendedName>
</protein>
<organism evidence="1 2">
    <name type="scientific">Gordonia araii NBRC 100433</name>
    <dbReference type="NCBI Taxonomy" id="1073574"/>
    <lineage>
        <taxon>Bacteria</taxon>
        <taxon>Bacillati</taxon>
        <taxon>Actinomycetota</taxon>
        <taxon>Actinomycetes</taxon>
        <taxon>Mycobacteriales</taxon>
        <taxon>Gordoniaceae</taxon>
        <taxon>Gordonia</taxon>
    </lineage>
</organism>
<dbReference type="InterPro" id="IPR014942">
    <property type="entry name" value="AbiEii"/>
</dbReference>
<dbReference type="AlphaFoldDB" id="G7H7D1"/>
<name>G7H7D1_9ACTN</name>
<keyword evidence="2" id="KW-1185">Reference proteome</keyword>
<evidence type="ECO:0000313" key="2">
    <source>
        <dbReference type="Proteomes" id="UP000035088"/>
    </source>
</evidence>
<dbReference type="STRING" id="1073574.GOARA_088_00190"/>